<dbReference type="FunFam" id="1.50.10.130:FF:000001">
    <property type="entry name" value="Isoprene synthase, chloroplastic"/>
    <property type="match status" value="1"/>
</dbReference>
<accession>A0AAV0M4D5</accession>
<dbReference type="InterPro" id="IPR008930">
    <property type="entry name" value="Terpenoid_cyclase/PrenylTrfase"/>
</dbReference>
<proteinExistence type="predicted"/>
<comment type="cofactor">
    <cofactor evidence="1">
        <name>Mg(2+)</name>
        <dbReference type="ChEBI" id="CHEBI:18420"/>
    </cofactor>
</comment>
<dbReference type="AlphaFoldDB" id="A0AAV0M4D5"/>
<dbReference type="InterPro" id="IPR050148">
    <property type="entry name" value="Terpene_synthase-like"/>
</dbReference>
<dbReference type="InterPro" id="IPR008949">
    <property type="entry name" value="Isoprenoid_synthase_dom_sf"/>
</dbReference>
<dbReference type="Gene3D" id="1.10.600.10">
    <property type="entry name" value="Farnesyl Diphosphate Synthase"/>
    <property type="match status" value="1"/>
</dbReference>
<evidence type="ECO:0000256" key="1">
    <source>
        <dbReference type="ARBA" id="ARBA00001946"/>
    </source>
</evidence>
<evidence type="ECO:0000259" key="5">
    <source>
        <dbReference type="Pfam" id="PF01397"/>
    </source>
</evidence>
<evidence type="ECO:0000256" key="2">
    <source>
        <dbReference type="ARBA" id="ARBA00022723"/>
    </source>
</evidence>
<reference evidence="7" key="1">
    <citation type="submission" date="2022-08" db="EMBL/GenBank/DDBJ databases">
        <authorList>
            <person name="Gutierrez-Valencia J."/>
        </authorList>
    </citation>
    <scope>NUCLEOTIDE SEQUENCE</scope>
</reference>
<dbReference type="SUPFAM" id="SSF48239">
    <property type="entry name" value="Terpenoid cyclases/Protein prenyltransferases"/>
    <property type="match status" value="1"/>
</dbReference>
<name>A0AAV0M4D5_9ROSI</name>
<gene>
    <name evidence="7" type="ORF">LITE_LOCUS26727</name>
</gene>
<evidence type="ECO:0000313" key="8">
    <source>
        <dbReference type="Proteomes" id="UP001154282"/>
    </source>
</evidence>
<dbReference type="PANTHER" id="PTHR31225">
    <property type="entry name" value="OS04G0344100 PROTEIN-RELATED"/>
    <property type="match status" value="1"/>
</dbReference>
<dbReference type="GO" id="GO:0016114">
    <property type="term" value="P:terpenoid biosynthetic process"/>
    <property type="evidence" value="ECO:0007669"/>
    <property type="project" value="InterPro"/>
</dbReference>
<organism evidence="7 8">
    <name type="scientific">Linum tenue</name>
    <dbReference type="NCBI Taxonomy" id="586396"/>
    <lineage>
        <taxon>Eukaryota</taxon>
        <taxon>Viridiplantae</taxon>
        <taxon>Streptophyta</taxon>
        <taxon>Embryophyta</taxon>
        <taxon>Tracheophyta</taxon>
        <taxon>Spermatophyta</taxon>
        <taxon>Magnoliopsida</taxon>
        <taxon>eudicotyledons</taxon>
        <taxon>Gunneridae</taxon>
        <taxon>Pentapetalae</taxon>
        <taxon>rosids</taxon>
        <taxon>fabids</taxon>
        <taxon>Malpighiales</taxon>
        <taxon>Linaceae</taxon>
        <taxon>Linum</taxon>
    </lineage>
</organism>
<dbReference type="SUPFAM" id="SSF48576">
    <property type="entry name" value="Terpenoid synthases"/>
    <property type="match status" value="1"/>
</dbReference>
<dbReference type="InterPro" id="IPR005630">
    <property type="entry name" value="Terpene_synthase_metal-bd"/>
</dbReference>
<dbReference type="EMBL" id="CAMGYJ010000007">
    <property type="protein sequence ID" value="CAI0441077.1"/>
    <property type="molecule type" value="Genomic_DNA"/>
</dbReference>
<dbReference type="Pfam" id="PF01397">
    <property type="entry name" value="Terpene_synth"/>
    <property type="match status" value="1"/>
</dbReference>
<keyword evidence="2" id="KW-0479">Metal-binding</keyword>
<protein>
    <submittedName>
        <fullName evidence="7">Uncharacterized protein</fullName>
    </submittedName>
</protein>
<evidence type="ECO:0000259" key="6">
    <source>
        <dbReference type="Pfam" id="PF03936"/>
    </source>
</evidence>
<dbReference type="Pfam" id="PF03936">
    <property type="entry name" value="Terpene_synth_C"/>
    <property type="match status" value="1"/>
</dbReference>
<dbReference type="Proteomes" id="UP001154282">
    <property type="component" value="Unassembled WGS sequence"/>
</dbReference>
<sequence>MIVNDEDEETDVGLKLQLIDAVQRLGVGYHYEIKIEESLQKIHELGEKFLTHEKADLCHVALWFRLLRQQGLHVTPDMFTKFMDNDEGKLKESLASDEQGMISLYEATHVAVHGEDILDKALVFATKNLKSILTKCTSQFQKQVKFSLNLPLWKCVPRTLTRHYIDFYSDDHGFNNEKLLRFAKLDFNKLQKCHQRELCEITEWWGGLQVPTRFRYARDRVVECYYWIYAVYFEPRYRSARIILTKIISMLSLLDDTYDNFGTYDEVEILTTVIQRLDVSPLESLPNEMKNMYRVIIDLYDEIEIELSKSGPTFAVDYANEEVRKTQIFSILALAKCSSVRKTIRTSIDDCHVRLNKCSTYVLQLKIQRFEYRLLS</sequence>
<evidence type="ECO:0000313" key="7">
    <source>
        <dbReference type="EMBL" id="CAI0441077.1"/>
    </source>
</evidence>
<feature type="domain" description="Terpene synthase N-terminal" evidence="5">
    <location>
        <begin position="8"/>
        <end position="148"/>
    </location>
</feature>
<keyword evidence="4" id="KW-0456">Lyase</keyword>
<dbReference type="InterPro" id="IPR036965">
    <property type="entry name" value="Terpene_synth_N_sf"/>
</dbReference>
<dbReference type="InterPro" id="IPR001906">
    <property type="entry name" value="Terpene_synth_N"/>
</dbReference>
<feature type="domain" description="Terpene synthase metal-binding" evidence="6">
    <location>
        <begin position="209"/>
        <end position="336"/>
    </location>
</feature>
<dbReference type="Gene3D" id="1.50.10.130">
    <property type="entry name" value="Terpene synthase, N-terminal domain"/>
    <property type="match status" value="1"/>
</dbReference>
<keyword evidence="3" id="KW-0460">Magnesium</keyword>
<comment type="caution">
    <text evidence="7">The sequence shown here is derived from an EMBL/GenBank/DDBJ whole genome shotgun (WGS) entry which is preliminary data.</text>
</comment>
<evidence type="ECO:0000256" key="4">
    <source>
        <dbReference type="ARBA" id="ARBA00023239"/>
    </source>
</evidence>
<dbReference type="GO" id="GO:0010333">
    <property type="term" value="F:terpene synthase activity"/>
    <property type="evidence" value="ECO:0007669"/>
    <property type="project" value="InterPro"/>
</dbReference>
<keyword evidence="8" id="KW-1185">Reference proteome</keyword>
<evidence type="ECO:0000256" key="3">
    <source>
        <dbReference type="ARBA" id="ARBA00022842"/>
    </source>
</evidence>
<dbReference type="GO" id="GO:0000287">
    <property type="term" value="F:magnesium ion binding"/>
    <property type="evidence" value="ECO:0007669"/>
    <property type="project" value="InterPro"/>
</dbReference>
<dbReference type="PANTHER" id="PTHR31225:SF93">
    <property type="entry name" value="ALPHA-HUMULENE_(-)-(E)-BETA-CARYOPHYLLENE SYNTHASE"/>
    <property type="match status" value="1"/>
</dbReference>